<sequence>MIASGSRSVHSNGVVETEVLPPAQPRAALPTSAKTDGDDEDDISGGLEGSYNCNPHSYLTQSHDTSLRSIGGVDVRPLTPTMFPLSPRGLSLVQGGRGSDHYLLEEGGRPRPPSSVFSSATSFLGSTSCTSHLSIHSRCASPSQSGASSSVTDGRQLRVSFRTYALVMGNEQVLLTEGDESPKISVHTPQACHPQQSAIVFPKSPGLNPLDLPLSPPVVVSGAPEGEATPMPLTGPMLPPTTLQINIPSMCGLAFSRTPSCQSDLESLCEEVGVAASPATILVPLQSPLSPQRQQIALRRKRSGAAMTTANYTNHHDGSSTGSNGDISVVRRRARHRRDNSPGGSTPFAEHQRHQSSLQEIGLDMTLHTFEPPRAVSR</sequence>
<evidence type="ECO:0000313" key="2">
    <source>
        <dbReference type="EMBL" id="CUG86420.1"/>
    </source>
</evidence>
<dbReference type="AlphaFoldDB" id="A0A0S4JAE9"/>
<dbReference type="Proteomes" id="UP000051952">
    <property type="component" value="Unassembled WGS sequence"/>
</dbReference>
<dbReference type="EMBL" id="CYKH01001299">
    <property type="protein sequence ID" value="CUG86420.1"/>
    <property type="molecule type" value="Genomic_DNA"/>
</dbReference>
<evidence type="ECO:0000313" key="3">
    <source>
        <dbReference type="Proteomes" id="UP000051952"/>
    </source>
</evidence>
<feature type="region of interest" description="Disordered" evidence="1">
    <location>
        <begin position="1"/>
        <end position="50"/>
    </location>
</feature>
<proteinExistence type="predicted"/>
<gene>
    <name evidence="2" type="ORF">BSAL_93040</name>
</gene>
<reference evidence="3" key="1">
    <citation type="submission" date="2015-09" db="EMBL/GenBank/DDBJ databases">
        <authorList>
            <consortium name="Pathogen Informatics"/>
        </authorList>
    </citation>
    <scope>NUCLEOTIDE SEQUENCE [LARGE SCALE GENOMIC DNA]</scope>
    <source>
        <strain evidence="3">Lake Konstanz</strain>
    </source>
</reference>
<accession>A0A0S4JAE9</accession>
<feature type="region of interest" description="Disordered" evidence="1">
    <location>
        <begin position="333"/>
        <end position="355"/>
    </location>
</feature>
<protein>
    <submittedName>
        <fullName evidence="2">Uncharacterized protein</fullName>
    </submittedName>
</protein>
<name>A0A0S4JAE9_BODSA</name>
<evidence type="ECO:0000256" key="1">
    <source>
        <dbReference type="SAM" id="MobiDB-lite"/>
    </source>
</evidence>
<feature type="compositionally biased region" description="Polar residues" evidence="1">
    <location>
        <begin position="1"/>
        <end position="11"/>
    </location>
</feature>
<dbReference type="VEuPathDB" id="TriTrypDB:BSAL_93040"/>
<keyword evidence="3" id="KW-1185">Reference proteome</keyword>
<organism evidence="2 3">
    <name type="scientific">Bodo saltans</name>
    <name type="common">Flagellated protozoan</name>
    <dbReference type="NCBI Taxonomy" id="75058"/>
    <lineage>
        <taxon>Eukaryota</taxon>
        <taxon>Discoba</taxon>
        <taxon>Euglenozoa</taxon>
        <taxon>Kinetoplastea</taxon>
        <taxon>Metakinetoplastina</taxon>
        <taxon>Eubodonida</taxon>
        <taxon>Bodonidae</taxon>
        <taxon>Bodo</taxon>
    </lineage>
</organism>